<dbReference type="AlphaFoldDB" id="A0A078MA42"/>
<dbReference type="PATRIC" id="fig|1461581.3.peg.980"/>
<accession>A0A078MA42</accession>
<keyword evidence="1" id="KW-0732">Signal</keyword>
<name>A0A078MA42_9PSED</name>
<sequence>MRKILAFSVVATCVVITGCASPAQVSNMKATTFHEQRTEPNALQANLYVSEITGGKGTNPLWTSQVSNSDFRQALEASLASAGMLASGSEGQYLLRAHLDGLRQPLFGASMTVSSKIHYVILDRQTNKTVFERTIDLPYTAAFSDAFAGVTRLRLANEGAIRVNIQALIKDLIELDIAQVAL</sequence>
<reference evidence="2" key="1">
    <citation type="submission" date="2014-07" db="EMBL/GenBank/DDBJ databases">
        <authorList>
            <person name="Urmite Genomes Urmite Genomes"/>
        </authorList>
    </citation>
    <scope>NUCLEOTIDE SEQUENCE</scope>
    <source>
        <strain evidence="2">12M76_air</strain>
    </source>
</reference>
<dbReference type="PROSITE" id="PS51257">
    <property type="entry name" value="PROKAR_LIPOPROTEIN"/>
    <property type="match status" value="1"/>
</dbReference>
<evidence type="ECO:0000313" key="2">
    <source>
        <dbReference type="EMBL" id="CEA03109.1"/>
    </source>
</evidence>
<dbReference type="OrthoDB" id="7365051at2"/>
<evidence type="ECO:0000256" key="1">
    <source>
        <dbReference type="SAM" id="SignalP"/>
    </source>
</evidence>
<dbReference type="EMBL" id="LK391969">
    <property type="protein sequence ID" value="CEF26077.1"/>
    <property type="molecule type" value="Genomic_DNA"/>
</dbReference>
<dbReference type="EMBL" id="LM997413">
    <property type="protein sequence ID" value="CEA03109.1"/>
    <property type="molecule type" value="Genomic_DNA"/>
</dbReference>
<gene>
    <name evidence="2" type="ORF">BN1049_01000</name>
</gene>
<feature type="chain" id="PRO_5007377824" description="Lipoprotein" evidence="1">
    <location>
        <begin position="23"/>
        <end position="182"/>
    </location>
</feature>
<evidence type="ECO:0008006" key="3">
    <source>
        <dbReference type="Google" id="ProtNLM"/>
    </source>
</evidence>
<protein>
    <recommendedName>
        <fullName evidence="3">Lipoprotein</fullName>
    </recommendedName>
</protein>
<dbReference type="RefSeq" id="WP_044498601.1">
    <property type="nucleotide sequence ID" value="NZ_LK391969.1"/>
</dbReference>
<organism evidence="2">
    <name type="scientific">Pseudomonas saudimassiliensis</name>
    <dbReference type="NCBI Taxonomy" id="1461581"/>
    <lineage>
        <taxon>Bacteria</taxon>
        <taxon>Pseudomonadati</taxon>
        <taxon>Pseudomonadota</taxon>
        <taxon>Gammaproteobacteria</taxon>
        <taxon>Pseudomonadales</taxon>
        <taxon>Pseudomonadaceae</taxon>
        <taxon>Pseudomonas</taxon>
    </lineage>
</organism>
<proteinExistence type="predicted"/>
<feature type="signal peptide" evidence="1">
    <location>
        <begin position="1"/>
        <end position="22"/>
    </location>
</feature>